<dbReference type="SMART" id="SM00718">
    <property type="entry name" value="DM4_12"/>
    <property type="match status" value="1"/>
</dbReference>
<name>A0A232EHS6_9HYME</name>
<proteinExistence type="predicted"/>
<dbReference type="Pfam" id="PF07841">
    <property type="entry name" value="DM4_12"/>
    <property type="match status" value="1"/>
</dbReference>
<dbReference type="Proteomes" id="UP000215335">
    <property type="component" value="Unassembled WGS sequence"/>
</dbReference>
<dbReference type="PANTHER" id="PTHR21398">
    <property type="entry name" value="AGAP007094-PA"/>
    <property type="match status" value="1"/>
</dbReference>
<dbReference type="AlphaFoldDB" id="A0A232EHS6"/>
<reference evidence="1 2" key="1">
    <citation type="journal article" date="2017" name="Curr. Biol.">
        <title>The Evolution of Venom by Co-option of Single-Copy Genes.</title>
        <authorList>
            <person name="Martinson E.O."/>
            <person name="Mrinalini"/>
            <person name="Kelkar Y.D."/>
            <person name="Chang C.H."/>
            <person name="Werren J.H."/>
        </authorList>
    </citation>
    <scope>NUCLEOTIDE SEQUENCE [LARGE SCALE GENOMIC DNA]</scope>
    <source>
        <strain evidence="1 2">Alberta</strain>
        <tissue evidence="1">Whole body</tissue>
    </source>
</reference>
<accession>A0A232EHS6</accession>
<dbReference type="EMBL" id="NNAY01004426">
    <property type="protein sequence ID" value="OXU17919.1"/>
    <property type="molecule type" value="Genomic_DNA"/>
</dbReference>
<dbReference type="InterPro" id="IPR006631">
    <property type="entry name" value="DM4_12"/>
</dbReference>
<feature type="non-terminal residue" evidence="1">
    <location>
        <position position="1"/>
    </location>
</feature>
<dbReference type="PANTHER" id="PTHR21398:SF6">
    <property type="entry name" value="AGAP007094-PA"/>
    <property type="match status" value="1"/>
</dbReference>
<evidence type="ECO:0000313" key="2">
    <source>
        <dbReference type="Proteomes" id="UP000215335"/>
    </source>
</evidence>
<sequence>FTLGISVPIAMGKKGGLVSTTGFQFNYNLPTNATELEPVLLHARNERQVEQQRSHLELKNIYASLEELLERIRGRYESSKQSINLRRQGWNDGQQCLLRAICELSETPLGRSSEDVVEEMLHLLLTPSEDNPREEDVYRRAELAGKEKRNCRRAYRDCLESPLESFTEIYDDRGRQSHRTYGDEGF</sequence>
<evidence type="ECO:0000313" key="1">
    <source>
        <dbReference type="EMBL" id="OXU17919.1"/>
    </source>
</evidence>
<keyword evidence="2" id="KW-1185">Reference proteome</keyword>
<protein>
    <submittedName>
        <fullName evidence="1">Uncharacterized protein</fullName>
    </submittedName>
</protein>
<organism evidence="1 2">
    <name type="scientific">Trichomalopsis sarcophagae</name>
    <dbReference type="NCBI Taxonomy" id="543379"/>
    <lineage>
        <taxon>Eukaryota</taxon>
        <taxon>Metazoa</taxon>
        <taxon>Ecdysozoa</taxon>
        <taxon>Arthropoda</taxon>
        <taxon>Hexapoda</taxon>
        <taxon>Insecta</taxon>
        <taxon>Pterygota</taxon>
        <taxon>Neoptera</taxon>
        <taxon>Endopterygota</taxon>
        <taxon>Hymenoptera</taxon>
        <taxon>Apocrita</taxon>
        <taxon>Proctotrupomorpha</taxon>
        <taxon>Chalcidoidea</taxon>
        <taxon>Pteromalidae</taxon>
        <taxon>Pteromalinae</taxon>
        <taxon>Trichomalopsis</taxon>
    </lineage>
</organism>
<comment type="caution">
    <text evidence="1">The sequence shown here is derived from an EMBL/GenBank/DDBJ whole genome shotgun (WGS) entry which is preliminary data.</text>
</comment>
<dbReference type="OrthoDB" id="8186940at2759"/>
<gene>
    <name evidence="1" type="ORF">TSAR_004947</name>
</gene>